<dbReference type="PANTHER" id="PTHR37066">
    <property type="entry name" value="HELICASE-ASSOCIATED"/>
    <property type="match status" value="1"/>
</dbReference>
<keyword evidence="2" id="KW-1185">Reference proteome</keyword>
<dbReference type="OrthoDB" id="10336336at2759"/>
<dbReference type="KEGG" id="spar:SPRG_03403"/>
<evidence type="ECO:0008006" key="3">
    <source>
        <dbReference type="Google" id="ProtNLM"/>
    </source>
</evidence>
<dbReference type="EMBL" id="KK583196">
    <property type="protein sequence ID" value="KDO32186.1"/>
    <property type="molecule type" value="Genomic_DNA"/>
</dbReference>
<organism evidence="1 2">
    <name type="scientific">Saprolegnia parasitica (strain CBS 223.65)</name>
    <dbReference type="NCBI Taxonomy" id="695850"/>
    <lineage>
        <taxon>Eukaryota</taxon>
        <taxon>Sar</taxon>
        <taxon>Stramenopiles</taxon>
        <taxon>Oomycota</taxon>
        <taxon>Saprolegniomycetes</taxon>
        <taxon>Saprolegniales</taxon>
        <taxon>Saprolegniaceae</taxon>
        <taxon>Saprolegnia</taxon>
    </lineage>
</organism>
<dbReference type="PANTHER" id="PTHR37066:SF1">
    <property type="entry name" value="LNS2_PITP DOMAIN-CONTAINING PROTEIN"/>
    <property type="match status" value="1"/>
</dbReference>
<evidence type="ECO:0000313" key="1">
    <source>
        <dbReference type="EMBL" id="KDO32186.1"/>
    </source>
</evidence>
<dbReference type="OMA" id="WRDAHRD"/>
<dbReference type="AlphaFoldDB" id="A0A067D0C6"/>
<evidence type="ECO:0000313" key="2">
    <source>
        <dbReference type="Proteomes" id="UP000030745"/>
    </source>
</evidence>
<proteinExistence type="predicted"/>
<sequence>MAPLTLQERIEGLVVYRACFGHSWVPNRFVVPHADPWPRRLRGAALGRDTDALRSLMVRLEPYLEDALENLGFVWFKRYDRAIARCFDTSTGLKHMTAYQYVLEALKRFHALHGHVCVPEGFVVPKDDTSWPTALRNVDLAHALHILEVHPYALSTAEHTTAHGLGLVLDAPLWADVIEMLDIYKNMNGAADVPVDYVVHATRKRSADGALVWPSRYDGVKLGEVARRVWLLSVQLPAHRQDDLAAVKFAFDTLTSWRTVLRAKAAFASVHGHDDVPVSYVVPFDDAMMPVQWRGFRLGHYLLLHRQSTGRFDRPSIEPIYEMAARPDLSHLDRLVVGLKRYVNVFGDSLVPPTFVVPASSSRWPKQLWQFALGDAVASLRADGAALSALERATVNDTGFVWDPSLAAMWPDLLHALSTWRDAHRDAPFDDAFVCPLEWPAAVAGKPLGHLATLLAVHDDFRSDAQKRAVRLHQIDLDARWSAKRAALAFYFVLHQHLRVPSDFVVPSGGGWPPASAGMPLGAVVKWLRQVPPAAMVYARRRELEALQFEWFSTAPATEVDAPTELPQASKVHASEAKDEDDVDWVKWTMALTKFKLLEGHIDVPVDYMVPTTDVRWPAPLHRFPLGAVLADVQSGATAPPAWSATKCST</sequence>
<name>A0A067D0C6_SAPPC</name>
<gene>
    <name evidence="1" type="ORF">SPRG_03403</name>
</gene>
<dbReference type="VEuPathDB" id="FungiDB:SPRG_03403"/>
<accession>A0A067D0C6</accession>
<dbReference type="Proteomes" id="UP000030745">
    <property type="component" value="Unassembled WGS sequence"/>
</dbReference>
<dbReference type="GeneID" id="24125913"/>
<dbReference type="RefSeq" id="XP_012197367.1">
    <property type="nucleotide sequence ID" value="XM_012341977.1"/>
</dbReference>
<reference evidence="1 2" key="1">
    <citation type="journal article" date="2013" name="PLoS Genet.">
        <title>Distinctive expansion of potential virulence genes in the genome of the oomycete fish pathogen Saprolegnia parasitica.</title>
        <authorList>
            <person name="Jiang R.H."/>
            <person name="de Bruijn I."/>
            <person name="Haas B.J."/>
            <person name="Belmonte R."/>
            <person name="Lobach L."/>
            <person name="Christie J."/>
            <person name="van den Ackerveken G."/>
            <person name="Bottin A."/>
            <person name="Bulone V."/>
            <person name="Diaz-Moreno S.M."/>
            <person name="Dumas B."/>
            <person name="Fan L."/>
            <person name="Gaulin E."/>
            <person name="Govers F."/>
            <person name="Grenville-Briggs L.J."/>
            <person name="Horner N.R."/>
            <person name="Levin J.Z."/>
            <person name="Mammella M."/>
            <person name="Meijer H.J."/>
            <person name="Morris P."/>
            <person name="Nusbaum C."/>
            <person name="Oome S."/>
            <person name="Phillips A.J."/>
            <person name="van Rooyen D."/>
            <person name="Rzeszutek E."/>
            <person name="Saraiva M."/>
            <person name="Secombes C.J."/>
            <person name="Seidl M.F."/>
            <person name="Snel B."/>
            <person name="Stassen J.H."/>
            <person name="Sykes S."/>
            <person name="Tripathy S."/>
            <person name="van den Berg H."/>
            <person name="Vega-Arreguin J.C."/>
            <person name="Wawra S."/>
            <person name="Young S.K."/>
            <person name="Zeng Q."/>
            <person name="Dieguez-Uribeondo J."/>
            <person name="Russ C."/>
            <person name="Tyler B.M."/>
            <person name="van West P."/>
        </authorList>
    </citation>
    <scope>NUCLEOTIDE SEQUENCE [LARGE SCALE GENOMIC DNA]</scope>
    <source>
        <strain evidence="1 2">CBS 223.65</strain>
    </source>
</reference>
<protein>
    <recommendedName>
        <fullName evidence="3">Helicase-associated domain-containing protein</fullName>
    </recommendedName>
</protein>